<sequence>MARPAAASVFPALPAWVGWLALGTVLLVRCLTVGWVADDLVFMDAARRETFGELLSGRHGILGYYRPVSRELYFWLFGRLLGLGPFALHLVNALVFALMVGVFAATVRRLCGARSAWFAAALLILFPPTGALLSWISCAQDLIATLLVVLAMWWWVSGASPWWVAIACALAPLAKESAIVAPGLVLALELMWRRAGTLPERVQRVAPAFLGAAVAIAIQLAVRSGWPAGTAVAIWSPAQFANAWRLPIDFLVTWWPPHALAGIGAALRDSFALTAFVTVTAIAAAWAAERVLRGRVGGVTPC</sequence>
<comment type="caution">
    <text evidence="2">The sequence shown here is derived from an EMBL/GenBank/DDBJ whole genome shotgun (WGS) entry which is preliminary data.</text>
</comment>
<evidence type="ECO:0008006" key="4">
    <source>
        <dbReference type="Google" id="ProtNLM"/>
    </source>
</evidence>
<keyword evidence="1" id="KW-0812">Transmembrane</keyword>
<feature type="transmembrane region" description="Helical" evidence="1">
    <location>
        <begin position="138"/>
        <end position="156"/>
    </location>
</feature>
<keyword evidence="1" id="KW-0472">Membrane</keyword>
<dbReference type="Proteomes" id="UP000580839">
    <property type="component" value="Unassembled WGS sequence"/>
</dbReference>
<evidence type="ECO:0000313" key="3">
    <source>
        <dbReference type="Proteomes" id="UP000580839"/>
    </source>
</evidence>
<feature type="transmembrane region" description="Helical" evidence="1">
    <location>
        <begin position="116"/>
        <end position="133"/>
    </location>
</feature>
<gene>
    <name evidence="2" type="ORF">HOP12_03680</name>
</gene>
<feature type="transmembrane region" description="Helical" evidence="1">
    <location>
        <begin position="16"/>
        <end position="37"/>
    </location>
</feature>
<feature type="transmembrane region" description="Helical" evidence="1">
    <location>
        <begin position="162"/>
        <end position="192"/>
    </location>
</feature>
<accession>A0A849SD07</accession>
<proteinExistence type="predicted"/>
<keyword evidence="1" id="KW-1133">Transmembrane helix</keyword>
<organism evidence="2 3">
    <name type="scientific">Eiseniibacteriota bacterium</name>
    <dbReference type="NCBI Taxonomy" id="2212470"/>
    <lineage>
        <taxon>Bacteria</taxon>
        <taxon>Candidatus Eiseniibacteriota</taxon>
    </lineage>
</organism>
<feature type="transmembrane region" description="Helical" evidence="1">
    <location>
        <begin position="80"/>
        <end position="104"/>
    </location>
</feature>
<protein>
    <recommendedName>
        <fullName evidence="4">DUF2029 domain-containing protein</fullName>
    </recommendedName>
</protein>
<evidence type="ECO:0000313" key="2">
    <source>
        <dbReference type="EMBL" id="NOT33252.1"/>
    </source>
</evidence>
<dbReference type="EMBL" id="JABFRW010000034">
    <property type="protein sequence ID" value="NOT33252.1"/>
    <property type="molecule type" value="Genomic_DNA"/>
</dbReference>
<evidence type="ECO:0000256" key="1">
    <source>
        <dbReference type="SAM" id="Phobius"/>
    </source>
</evidence>
<dbReference type="AlphaFoldDB" id="A0A849SD07"/>
<name>A0A849SD07_UNCEI</name>
<feature type="transmembrane region" description="Helical" evidence="1">
    <location>
        <begin position="270"/>
        <end position="288"/>
    </location>
</feature>
<reference evidence="2 3" key="1">
    <citation type="submission" date="2020-04" db="EMBL/GenBank/DDBJ databases">
        <title>Metagenomic profiling of ammonia- and methane-oxidizing microorganisms in a Dutch drinking water treatment plant.</title>
        <authorList>
            <person name="Poghosyan L."/>
            <person name="Leucker S."/>
        </authorList>
    </citation>
    <scope>NUCLEOTIDE SEQUENCE [LARGE SCALE GENOMIC DNA]</scope>
    <source>
        <strain evidence="2">S-RSF-IL-03</strain>
    </source>
</reference>
<feature type="transmembrane region" description="Helical" evidence="1">
    <location>
        <begin position="204"/>
        <end position="222"/>
    </location>
</feature>
<feature type="non-terminal residue" evidence="2">
    <location>
        <position position="302"/>
    </location>
</feature>